<feature type="transmembrane region" description="Helical" evidence="6">
    <location>
        <begin position="54"/>
        <end position="76"/>
    </location>
</feature>
<feature type="transmembrane region" description="Helical" evidence="6">
    <location>
        <begin position="268"/>
        <end position="291"/>
    </location>
</feature>
<dbReference type="Proteomes" id="UP000309128">
    <property type="component" value="Unassembled WGS sequence"/>
</dbReference>
<evidence type="ECO:0000256" key="4">
    <source>
        <dbReference type="ARBA" id="ARBA00023136"/>
    </source>
</evidence>
<evidence type="ECO:0000256" key="1">
    <source>
        <dbReference type="ARBA" id="ARBA00004141"/>
    </source>
</evidence>
<sequence length="292" mass="30878">MLEGAVLLLALVGLGLSAACLDARLGGAQVGAPFGEVARLLVQQRRRTLLRDTLLLRIGVISLIVAPVLAGIVIPLGDAPVADLAVGIVWFNAMEVCVWGSLWLTGWAVNSVYPLAGAYRLVAQGLAYELPHMFALITVALGAGSLRMGDAVQAQQGLWFVVWMPIAFLIYLVSALAMAFWGPMSQPVGTDLAGGVRAELSGPDRLLFQAGRYALLVVAAAAAVPLFLGGGAGPVLPSWLWVLVKTAAVLGLLVWVRHRVPAIRMDRFTQASWLVLIPLSLVQLLVVGIVVL</sequence>
<dbReference type="Pfam" id="PF00146">
    <property type="entry name" value="NADHdh"/>
    <property type="match status" value="1"/>
</dbReference>
<evidence type="ECO:0000313" key="8">
    <source>
        <dbReference type="Proteomes" id="UP000309128"/>
    </source>
</evidence>
<comment type="subcellular location">
    <subcellularLocation>
        <location evidence="5">Cell membrane</location>
        <topology evidence="5">Multi-pass membrane protein</topology>
    </subcellularLocation>
    <subcellularLocation>
        <location evidence="1">Membrane</location>
        <topology evidence="1">Multi-pass membrane protein</topology>
    </subcellularLocation>
</comment>
<evidence type="ECO:0000256" key="6">
    <source>
        <dbReference type="SAM" id="Phobius"/>
    </source>
</evidence>
<dbReference type="EMBL" id="VCKY01000052">
    <property type="protein sequence ID" value="TMR20820.1"/>
    <property type="molecule type" value="Genomic_DNA"/>
</dbReference>
<gene>
    <name evidence="7" type="ORF">ETD86_17675</name>
</gene>
<feature type="transmembrane region" description="Helical" evidence="6">
    <location>
        <begin position="125"/>
        <end position="146"/>
    </location>
</feature>
<name>A0A5S4G4D4_9ACTN</name>
<feature type="transmembrane region" description="Helical" evidence="6">
    <location>
        <begin position="213"/>
        <end position="232"/>
    </location>
</feature>
<feature type="transmembrane region" description="Helical" evidence="6">
    <location>
        <begin position="238"/>
        <end position="256"/>
    </location>
</feature>
<keyword evidence="4 6" id="KW-0472">Membrane</keyword>
<dbReference type="GO" id="GO:0009060">
    <property type="term" value="P:aerobic respiration"/>
    <property type="evidence" value="ECO:0007669"/>
    <property type="project" value="TreeGrafter"/>
</dbReference>
<evidence type="ECO:0000256" key="2">
    <source>
        <dbReference type="ARBA" id="ARBA00022692"/>
    </source>
</evidence>
<feature type="transmembrane region" description="Helical" evidence="6">
    <location>
        <begin position="88"/>
        <end position="113"/>
    </location>
</feature>
<keyword evidence="3 6" id="KW-1133">Transmembrane helix</keyword>
<evidence type="ECO:0000256" key="5">
    <source>
        <dbReference type="RuleBase" id="RU000471"/>
    </source>
</evidence>
<dbReference type="AlphaFoldDB" id="A0A5S4G4D4"/>
<protein>
    <submittedName>
        <fullName evidence="7">NADH-quinone oxidoreductase subunit H</fullName>
    </submittedName>
</protein>
<dbReference type="PANTHER" id="PTHR11432:SF3">
    <property type="entry name" value="NADH-UBIQUINONE OXIDOREDUCTASE CHAIN 1"/>
    <property type="match status" value="1"/>
</dbReference>
<dbReference type="InterPro" id="IPR001694">
    <property type="entry name" value="NADH_UbQ_OxRdtase_su1/FPO"/>
</dbReference>
<comment type="caution">
    <text evidence="7">The sequence shown here is derived from an EMBL/GenBank/DDBJ whole genome shotgun (WGS) entry which is preliminary data.</text>
</comment>
<dbReference type="GO" id="GO:0005886">
    <property type="term" value="C:plasma membrane"/>
    <property type="evidence" value="ECO:0007669"/>
    <property type="project" value="UniProtKB-SubCell"/>
</dbReference>
<dbReference type="GO" id="GO:0003954">
    <property type="term" value="F:NADH dehydrogenase activity"/>
    <property type="evidence" value="ECO:0007669"/>
    <property type="project" value="TreeGrafter"/>
</dbReference>
<dbReference type="PANTHER" id="PTHR11432">
    <property type="entry name" value="NADH DEHYDROGENASE SUBUNIT 1"/>
    <property type="match status" value="1"/>
</dbReference>
<dbReference type="RefSeq" id="WP_138667243.1">
    <property type="nucleotide sequence ID" value="NZ_VCKY01000052.1"/>
</dbReference>
<accession>A0A5S4G4D4</accession>
<feature type="transmembrane region" description="Helical" evidence="6">
    <location>
        <begin position="158"/>
        <end position="181"/>
    </location>
</feature>
<comment type="similarity">
    <text evidence="5">Belongs to the complex I subunit 1 family.</text>
</comment>
<dbReference type="OrthoDB" id="5185879at2"/>
<keyword evidence="2 5" id="KW-0812">Transmembrane</keyword>
<keyword evidence="5" id="KW-0520">NAD</keyword>
<proteinExistence type="inferred from homology"/>
<organism evidence="7 8">
    <name type="scientific">Nonomuraea turkmeniaca</name>
    <dbReference type="NCBI Taxonomy" id="103838"/>
    <lineage>
        <taxon>Bacteria</taxon>
        <taxon>Bacillati</taxon>
        <taxon>Actinomycetota</taxon>
        <taxon>Actinomycetes</taxon>
        <taxon>Streptosporangiales</taxon>
        <taxon>Streptosporangiaceae</taxon>
        <taxon>Nonomuraea</taxon>
    </lineage>
</organism>
<evidence type="ECO:0000256" key="3">
    <source>
        <dbReference type="ARBA" id="ARBA00022989"/>
    </source>
</evidence>
<reference evidence="7 8" key="1">
    <citation type="submission" date="2019-05" db="EMBL/GenBank/DDBJ databases">
        <title>Draft genome sequence of Nonomuraea turkmeniaca DSM 43926.</title>
        <authorList>
            <person name="Saricaoglu S."/>
            <person name="Isik K."/>
        </authorList>
    </citation>
    <scope>NUCLEOTIDE SEQUENCE [LARGE SCALE GENOMIC DNA]</scope>
    <source>
        <strain evidence="7 8">DSM 43926</strain>
    </source>
</reference>
<keyword evidence="8" id="KW-1185">Reference proteome</keyword>
<evidence type="ECO:0000313" key="7">
    <source>
        <dbReference type="EMBL" id="TMR20820.1"/>
    </source>
</evidence>